<evidence type="ECO:0000256" key="2">
    <source>
        <dbReference type="ARBA" id="ARBA00022729"/>
    </source>
</evidence>
<name>A0A427AFL0_ENSVE</name>
<dbReference type="InterPro" id="IPR006969">
    <property type="entry name" value="Stig-like"/>
</dbReference>
<proteinExistence type="inferred from homology"/>
<protein>
    <submittedName>
        <fullName evidence="3">Uncharacterized protein</fullName>
    </submittedName>
</protein>
<dbReference type="AlphaFoldDB" id="A0A427AFL0"/>
<dbReference type="Proteomes" id="UP000287651">
    <property type="component" value="Unassembled WGS sequence"/>
</dbReference>
<dbReference type="Pfam" id="PF04885">
    <property type="entry name" value="Stig1"/>
    <property type="match status" value="1"/>
</dbReference>
<dbReference type="PANTHER" id="PTHR33227">
    <property type="entry name" value="STIGMA-SPECIFIC STIG1-LIKE PROTEIN 3"/>
    <property type="match status" value="1"/>
</dbReference>
<gene>
    <name evidence="3" type="ORF">B296_00030130</name>
</gene>
<dbReference type="EMBL" id="AMZH03002602">
    <property type="protein sequence ID" value="RRT75029.1"/>
    <property type="molecule type" value="Genomic_DNA"/>
</dbReference>
<evidence type="ECO:0000313" key="3">
    <source>
        <dbReference type="EMBL" id="RRT75029.1"/>
    </source>
</evidence>
<keyword evidence="2" id="KW-0732">Signal</keyword>
<organism evidence="3 4">
    <name type="scientific">Ensete ventricosum</name>
    <name type="common">Abyssinian banana</name>
    <name type="synonym">Musa ensete</name>
    <dbReference type="NCBI Taxonomy" id="4639"/>
    <lineage>
        <taxon>Eukaryota</taxon>
        <taxon>Viridiplantae</taxon>
        <taxon>Streptophyta</taxon>
        <taxon>Embryophyta</taxon>
        <taxon>Tracheophyta</taxon>
        <taxon>Spermatophyta</taxon>
        <taxon>Magnoliopsida</taxon>
        <taxon>Liliopsida</taxon>
        <taxon>Zingiberales</taxon>
        <taxon>Musaceae</taxon>
        <taxon>Ensete</taxon>
    </lineage>
</organism>
<comment type="caution">
    <text evidence="3">The sequence shown here is derived from an EMBL/GenBank/DDBJ whole genome shotgun (WGS) entry which is preliminary data.</text>
</comment>
<evidence type="ECO:0000313" key="4">
    <source>
        <dbReference type="Proteomes" id="UP000287651"/>
    </source>
</evidence>
<comment type="similarity">
    <text evidence="1">Belongs to the STIG1 family.</text>
</comment>
<reference evidence="3 4" key="1">
    <citation type="journal article" date="2014" name="Agronomy (Basel)">
        <title>A Draft Genome Sequence for Ensete ventricosum, the Drought-Tolerant Tree Against Hunger.</title>
        <authorList>
            <person name="Harrison J."/>
            <person name="Moore K.A."/>
            <person name="Paszkiewicz K."/>
            <person name="Jones T."/>
            <person name="Grant M."/>
            <person name="Ambacheew D."/>
            <person name="Muzemil S."/>
            <person name="Studholme D.J."/>
        </authorList>
    </citation>
    <scope>NUCLEOTIDE SEQUENCE [LARGE SCALE GENOMIC DNA]</scope>
</reference>
<dbReference type="PANTHER" id="PTHR33227:SF6">
    <property type="entry name" value="PROTEIN GRIM REAPER"/>
    <property type="match status" value="1"/>
</dbReference>
<evidence type="ECO:0000256" key="1">
    <source>
        <dbReference type="ARBA" id="ARBA00006010"/>
    </source>
</evidence>
<accession>A0A427AFL0</accession>
<sequence length="145" mass="15672">MATTTTTSRSFRSLLIAVLLMAIYSIALHCRIASAVQEEYHPRAGSRFLAAPRKGDRCDPVRSNMCPGIRSKDGTQLLFYCCKNHCRNVLSDRNNCGFCGNKCGFGQLCCSGKCTAVAYDVNNCGQCGTACPPGLRCEYGSCGYA</sequence>